<dbReference type="Proteomes" id="UP000050497">
    <property type="component" value="Unassembled WGS sequence"/>
</dbReference>
<evidence type="ECO:0000313" key="4">
    <source>
        <dbReference type="Proteomes" id="UP000050497"/>
    </source>
</evidence>
<accession>A0A0P7X7H7</accession>
<dbReference type="Pfam" id="PF05437">
    <property type="entry name" value="AzlD"/>
    <property type="match status" value="1"/>
</dbReference>
<dbReference type="EMBL" id="LJSX01000010">
    <property type="protein sequence ID" value="KPQ11069.1"/>
    <property type="molecule type" value="Genomic_DNA"/>
</dbReference>
<dbReference type="InterPro" id="IPR008407">
    <property type="entry name" value="Brnchd-chn_aa_trnsp_AzlD"/>
</dbReference>
<keyword evidence="1" id="KW-0472">Membrane</keyword>
<dbReference type="STRING" id="1653334.GA0071312_0056"/>
<organism evidence="2 4">
    <name type="scientific">Saliniramus fredricksonii</name>
    <dbReference type="NCBI Taxonomy" id="1653334"/>
    <lineage>
        <taxon>Bacteria</taxon>
        <taxon>Pseudomonadati</taxon>
        <taxon>Pseudomonadota</taxon>
        <taxon>Alphaproteobacteria</taxon>
        <taxon>Hyphomicrobiales</taxon>
        <taxon>Salinarimonadaceae</taxon>
        <taxon>Saliniramus</taxon>
    </lineage>
</organism>
<feature type="transmembrane region" description="Helical" evidence="1">
    <location>
        <begin position="71"/>
        <end position="102"/>
    </location>
</feature>
<dbReference type="EMBL" id="FMBM01000001">
    <property type="protein sequence ID" value="SCC78054.1"/>
    <property type="molecule type" value="Genomic_DNA"/>
</dbReference>
<keyword evidence="1" id="KW-0812">Transmembrane</keyword>
<dbReference type="AlphaFoldDB" id="A0A0P7X7H7"/>
<gene>
    <name evidence="3" type="ORF">GA0071312_0056</name>
    <name evidence="2" type="ORF">HLUCCO17_07990</name>
</gene>
<keyword evidence="5" id="KW-1185">Reference proteome</keyword>
<comment type="caution">
    <text evidence="2">The sequence shown here is derived from an EMBL/GenBank/DDBJ whole genome shotgun (WGS) entry which is preliminary data.</text>
</comment>
<proteinExistence type="predicted"/>
<dbReference type="Proteomes" id="UP000182800">
    <property type="component" value="Unassembled WGS sequence"/>
</dbReference>
<sequence>MMPEFTLATPYGTLLALVAMAGVTYLCRASGVIFMNRITIGPRLARALRALPGSIVIATILPIAAQAGSPAFIGIGAAIAVMIATRMEIAAIAAGLVGIALARALGL</sequence>
<evidence type="ECO:0000313" key="2">
    <source>
        <dbReference type="EMBL" id="KPQ11069.1"/>
    </source>
</evidence>
<evidence type="ECO:0000313" key="5">
    <source>
        <dbReference type="Proteomes" id="UP000182800"/>
    </source>
</evidence>
<reference evidence="3 5" key="2">
    <citation type="submission" date="2016-08" db="EMBL/GenBank/DDBJ databases">
        <authorList>
            <person name="Varghese N."/>
            <person name="Submissions Spin"/>
        </authorList>
    </citation>
    <scope>NUCLEOTIDE SEQUENCE [LARGE SCALE GENOMIC DNA]</scope>
    <source>
        <strain evidence="3 5">HL-109</strain>
    </source>
</reference>
<reference evidence="2 4" key="1">
    <citation type="submission" date="2015-09" db="EMBL/GenBank/DDBJ databases">
        <title>Identification and resolution of microdiversity through metagenomic sequencing of parallel consortia.</title>
        <authorList>
            <person name="Nelson W.C."/>
            <person name="Romine M.F."/>
            <person name="Lindemann S.R."/>
        </authorList>
    </citation>
    <scope>NUCLEOTIDE SEQUENCE [LARGE SCALE GENOMIC DNA]</scope>
    <source>
        <strain evidence="2">HL-109</strain>
    </source>
</reference>
<evidence type="ECO:0000256" key="1">
    <source>
        <dbReference type="SAM" id="Phobius"/>
    </source>
</evidence>
<feature type="transmembrane region" description="Helical" evidence="1">
    <location>
        <begin position="47"/>
        <end position="65"/>
    </location>
</feature>
<name>A0A0P7X7H7_9HYPH</name>
<keyword evidence="1" id="KW-1133">Transmembrane helix</keyword>
<protein>
    <submittedName>
        <fullName evidence="2">Putative membrane protein</fullName>
    </submittedName>
    <submittedName>
        <fullName evidence="3">Uncharacterized membrane protein</fullName>
    </submittedName>
</protein>
<evidence type="ECO:0000313" key="3">
    <source>
        <dbReference type="EMBL" id="SCC78054.1"/>
    </source>
</evidence>
<feature type="transmembrane region" description="Helical" evidence="1">
    <location>
        <begin position="12"/>
        <end position="35"/>
    </location>
</feature>